<evidence type="ECO:0000256" key="3">
    <source>
        <dbReference type="ARBA" id="ARBA00023125"/>
    </source>
</evidence>
<sequence>MIRVALADDQVLVRAGFRALLEDEDDMEVVAECGDGEKAVRQAVEFRPDVILMDVQMPVLDGIEATRRITGDPRLRDVRVMILTSYEHDDYVYGAIEAGASGFLVKDTEPLELIMGVRAVARGDALLAPRVTRRLFSEFASRIAPPPAAAQLGTLTAREHQILALVAEGLSNEEIAGRLVVSPATVKTHVSRILAKLGVRDRAQLVVLTYETGLVRPGWLGGSVRPRRVPGPDLAGPNRNGEGSVSGPWGRGRRRGPPRSSGGVGSRPRG</sequence>
<dbReference type="PANTHER" id="PTHR43214:SF24">
    <property type="entry name" value="TRANSCRIPTIONAL REGULATORY PROTEIN NARL-RELATED"/>
    <property type="match status" value="1"/>
</dbReference>
<evidence type="ECO:0000256" key="2">
    <source>
        <dbReference type="ARBA" id="ARBA00023015"/>
    </source>
</evidence>
<proteinExistence type="predicted"/>
<dbReference type="PROSITE" id="PS50043">
    <property type="entry name" value="HTH_LUXR_2"/>
    <property type="match status" value="1"/>
</dbReference>
<dbReference type="GO" id="GO:0000160">
    <property type="term" value="P:phosphorelay signal transduction system"/>
    <property type="evidence" value="ECO:0007669"/>
    <property type="project" value="InterPro"/>
</dbReference>
<reference evidence="9 10" key="1">
    <citation type="submission" date="2019-03" db="EMBL/GenBank/DDBJ databases">
        <title>Draft genome sequences of novel Actinobacteria.</title>
        <authorList>
            <person name="Sahin N."/>
            <person name="Ay H."/>
            <person name="Saygin H."/>
        </authorList>
    </citation>
    <scope>NUCLEOTIDE SEQUENCE [LARGE SCALE GENOMIC DNA]</scope>
    <source>
        <strain evidence="9 10">DSM 45347</strain>
    </source>
</reference>
<evidence type="ECO:0000256" key="6">
    <source>
        <dbReference type="SAM" id="MobiDB-lite"/>
    </source>
</evidence>
<evidence type="ECO:0000259" key="7">
    <source>
        <dbReference type="PROSITE" id="PS50043"/>
    </source>
</evidence>
<dbReference type="InterPro" id="IPR058245">
    <property type="entry name" value="NreC/VraR/RcsB-like_REC"/>
</dbReference>
<keyword evidence="10" id="KW-1185">Reference proteome</keyword>
<dbReference type="PROSITE" id="PS50110">
    <property type="entry name" value="RESPONSE_REGULATORY"/>
    <property type="match status" value="1"/>
</dbReference>
<keyword evidence="3" id="KW-0238">DNA-binding</keyword>
<gene>
    <name evidence="9" type="ORF">E1284_16070</name>
</gene>
<evidence type="ECO:0000259" key="8">
    <source>
        <dbReference type="PROSITE" id="PS50110"/>
    </source>
</evidence>
<dbReference type="PRINTS" id="PR00038">
    <property type="entry name" value="HTHLUXR"/>
</dbReference>
<dbReference type="InterPro" id="IPR001789">
    <property type="entry name" value="Sig_transdc_resp-reg_receiver"/>
</dbReference>
<name>A0A4R4P3K2_9ACTN</name>
<dbReference type="AlphaFoldDB" id="A0A4R4P3K2"/>
<dbReference type="Pfam" id="PF00072">
    <property type="entry name" value="Response_reg"/>
    <property type="match status" value="1"/>
</dbReference>
<dbReference type="CDD" id="cd17535">
    <property type="entry name" value="REC_NarL-like"/>
    <property type="match status" value="1"/>
</dbReference>
<dbReference type="SMART" id="SM00448">
    <property type="entry name" value="REC"/>
    <property type="match status" value="1"/>
</dbReference>
<comment type="caution">
    <text evidence="9">The sequence shown here is derived from an EMBL/GenBank/DDBJ whole genome shotgun (WGS) entry which is preliminary data.</text>
</comment>
<dbReference type="OrthoDB" id="9808843at2"/>
<evidence type="ECO:0000256" key="5">
    <source>
        <dbReference type="PROSITE-ProRule" id="PRU00169"/>
    </source>
</evidence>
<feature type="modified residue" description="4-aspartylphosphate" evidence="5">
    <location>
        <position position="54"/>
    </location>
</feature>
<dbReference type="CDD" id="cd06170">
    <property type="entry name" value="LuxR_C_like"/>
    <property type="match status" value="1"/>
</dbReference>
<evidence type="ECO:0000256" key="1">
    <source>
        <dbReference type="ARBA" id="ARBA00022553"/>
    </source>
</evidence>
<dbReference type="PROSITE" id="PS00622">
    <property type="entry name" value="HTH_LUXR_1"/>
    <property type="match status" value="1"/>
</dbReference>
<dbReference type="GO" id="GO:0006355">
    <property type="term" value="P:regulation of DNA-templated transcription"/>
    <property type="evidence" value="ECO:0007669"/>
    <property type="project" value="InterPro"/>
</dbReference>
<dbReference type="PANTHER" id="PTHR43214">
    <property type="entry name" value="TWO-COMPONENT RESPONSE REGULATOR"/>
    <property type="match status" value="1"/>
</dbReference>
<organism evidence="9 10">
    <name type="scientific">Actinomadura bangladeshensis</name>
    <dbReference type="NCBI Taxonomy" id="453573"/>
    <lineage>
        <taxon>Bacteria</taxon>
        <taxon>Bacillati</taxon>
        <taxon>Actinomycetota</taxon>
        <taxon>Actinomycetes</taxon>
        <taxon>Streptosporangiales</taxon>
        <taxon>Thermomonosporaceae</taxon>
        <taxon>Actinomadura</taxon>
    </lineage>
</organism>
<protein>
    <submittedName>
        <fullName evidence="9">Response regulator transcription factor</fullName>
    </submittedName>
</protein>
<accession>A0A4R4P3K2</accession>
<dbReference type="Pfam" id="PF00196">
    <property type="entry name" value="GerE"/>
    <property type="match status" value="1"/>
</dbReference>
<dbReference type="Proteomes" id="UP000295431">
    <property type="component" value="Unassembled WGS sequence"/>
</dbReference>
<evidence type="ECO:0000313" key="10">
    <source>
        <dbReference type="Proteomes" id="UP000295431"/>
    </source>
</evidence>
<dbReference type="SUPFAM" id="SSF46894">
    <property type="entry name" value="C-terminal effector domain of the bipartite response regulators"/>
    <property type="match status" value="1"/>
</dbReference>
<dbReference type="Gene3D" id="3.40.50.2300">
    <property type="match status" value="1"/>
</dbReference>
<dbReference type="InterPro" id="IPR039420">
    <property type="entry name" value="WalR-like"/>
</dbReference>
<dbReference type="InterPro" id="IPR011006">
    <property type="entry name" value="CheY-like_superfamily"/>
</dbReference>
<dbReference type="SMART" id="SM00421">
    <property type="entry name" value="HTH_LUXR"/>
    <property type="match status" value="1"/>
</dbReference>
<keyword evidence="4" id="KW-0804">Transcription</keyword>
<evidence type="ECO:0000256" key="4">
    <source>
        <dbReference type="ARBA" id="ARBA00023163"/>
    </source>
</evidence>
<dbReference type="InterPro" id="IPR016032">
    <property type="entry name" value="Sig_transdc_resp-reg_C-effctor"/>
</dbReference>
<evidence type="ECO:0000313" key="9">
    <source>
        <dbReference type="EMBL" id="TDC15217.1"/>
    </source>
</evidence>
<dbReference type="SUPFAM" id="SSF52172">
    <property type="entry name" value="CheY-like"/>
    <property type="match status" value="1"/>
</dbReference>
<dbReference type="EMBL" id="SMJW01000070">
    <property type="protein sequence ID" value="TDC15217.1"/>
    <property type="molecule type" value="Genomic_DNA"/>
</dbReference>
<keyword evidence="2" id="KW-0805">Transcription regulation</keyword>
<keyword evidence="1 5" id="KW-0597">Phosphoprotein</keyword>
<dbReference type="GO" id="GO:0003677">
    <property type="term" value="F:DNA binding"/>
    <property type="evidence" value="ECO:0007669"/>
    <property type="project" value="UniProtKB-KW"/>
</dbReference>
<dbReference type="InterPro" id="IPR000792">
    <property type="entry name" value="Tscrpt_reg_LuxR_C"/>
</dbReference>
<feature type="domain" description="Response regulatory" evidence="8">
    <location>
        <begin position="3"/>
        <end position="121"/>
    </location>
</feature>
<feature type="domain" description="HTH luxR-type" evidence="7">
    <location>
        <begin position="148"/>
        <end position="213"/>
    </location>
</feature>
<feature type="region of interest" description="Disordered" evidence="6">
    <location>
        <begin position="221"/>
        <end position="270"/>
    </location>
</feature>